<dbReference type="EMBL" id="JARKIE010000160">
    <property type="protein sequence ID" value="KAJ7673600.1"/>
    <property type="molecule type" value="Genomic_DNA"/>
</dbReference>
<protein>
    <submittedName>
        <fullName evidence="2">Uncharacterized protein</fullName>
    </submittedName>
</protein>
<proteinExistence type="predicted"/>
<evidence type="ECO:0000256" key="1">
    <source>
        <dbReference type="SAM" id="Phobius"/>
    </source>
</evidence>
<gene>
    <name evidence="2" type="ORF">B0H17DRAFT_1140817</name>
</gene>
<keyword evidence="3" id="KW-1185">Reference proteome</keyword>
<name>A0AAD7D113_MYCRO</name>
<evidence type="ECO:0000313" key="2">
    <source>
        <dbReference type="EMBL" id="KAJ7673600.1"/>
    </source>
</evidence>
<dbReference type="AlphaFoldDB" id="A0AAD7D113"/>
<accession>A0AAD7D113</accession>
<keyword evidence="1" id="KW-1133">Transmembrane helix</keyword>
<evidence type="ECO:0000313" key="3">
    <source>
        <dbReference type="Proteomes" id="UP001221757"/>
    </source>
</evidence>
<organism evidence="2 3">
    <name type="scientific">Mycena rosella</name>
    <name type="common">Pink bonnet</name>
    <name type="synonym">Agaricus rosellus</name>
    <dbReference type="NCBI Taxonomy" id="1033263"/>
    <lineage>
        <taxon>Eukaryota</taxon>
        <taxon>Fungi</taxon>
        <taxon>Dikarya</taxon>
        <taxon>Basidiomycota</taxon>
        <taxon>Agaricomycotina</taxon>
        <taxon>Agaricomycetes</taxon>
        <taxon>Agaricomycetidae</taxon>
        <taxon>Agaricales</taxon>
        <taxon>Marasmiineae</taxon>
        <taxon>Mycenaceae</taxon>
        <taxon>Mycena</taxon>
    </lineage>
</organism>
<comment type="caution">
    <text evidence="2">The sequence shown here is derived from an EMBL/GenBank/DDBJ whole genome shotgun (WGS) entry which is preliminary data.</text>
</comment>
<dbReference type="Proteomes" id="UP001221757">
    <property type="component" value="Unassembled WGS sequence"/>
</dbReference>
<feature type="transmembrane region" description="Helical" evidence="1">
    <location>
        <begin position="30"/>
        <end position="51"/>
    </location>
</feature>
<keyword evidence="1" id="KW-0472">Membrane</keyword>
<reference evidence="2" key="1">
    <citation type="submission" date="2023-03" db="EMBL/GenBank/DDBJ databases">
        <title>Massive genome expansion in bonnet fungi (Mycena s.s.) driven by repeated elements and novel gene families across ecological guilds.</title>
        <authorList>
            <consortium name="Lawrence Berkeley National Laboratory"/>
            <person name="Harder C.B."/>
            <person name="Miyauchi S."/>
            <person name="Viragh M."/>
            <person name="Kuo A."/>
            <person name="Thoen E."/>
            <person name="Andreopoulos B."/>
            <person name="Lu D."/>
            <person name="Skrede I."/>
            <person name="Drula E."/>
            <person name="Henrissat B."/>
            <person name="Morin E."/>
            <person name="Kohler A."/>
            <person name="Barry K."/>
            <person name="LaButti K."/>
            <person name="Morin E."/>
            <person name="Salamov A."/>
            <person name="Lipzen A."/>
            <person name="Mereny Z."/>
            <person name="Hegedus B."/>
            <person name="Baldrian P."/>
            <person name="Stursova M."/>
            <person name="Weitz H."/>
            <person name="Taylor A."/>
            <person name="Grigoriev I.V."/>
            <person name="Nagy L.G."/>
            <person name="Martin F."/>
            <person name="Kauserud H."/>
        </authorList>
    </citation>
    <scope>NUCLEOTIDE SEQUENCE</scope>
    <source>
        <strain evidence="2">CBHHK067</strain>
    </source>
</reference>
<keyword evidence="1" id="KW-0812">Transmembrane</keyword>
<sequence length="128" mass="14187">MGEGFPAKPVNFIDKNLRYFLVHREPRGPVSIFSFARLIAGVHAVILLLLASYSHAKRRTASTPPSTIKGLAASALWRAPSSMNLKNGNGSSADWVSNLKLLVAALKTTSTWVPMTCLQLPWQYFWMQ</sequence>